<dbReference type="AlphaFoldDB" id="A0AAP0BXE4"/>
<keyword evidence="2" id="KW-0472">Membrane</keyword>
<sequence>MQRPPSIRRRSSYAPQACVVGAVVLLLLSLSILHIRLSSSPLISLPFRSSISNQSVDSNFYPLFDDAANDAFDGAADDRIDELDVIDDDKKQVTASTDEADSDSDETDSSTGSGLFWDHILGVARISFGRMESRSAPEDDLPPEDQGRSKLAFGSDDEPVDEGVRAKLESIRGIEDALLLNVGGRGGNSLMRDGWVRWLEGKGDFLRRDRMLRSNLELLNPKNHPLLQDPDVAGLTGLTRGDQLMQKAILKEMDNRHTIGSEKRRADGRRTLHLTVEEDEKGEEERSWRWGNFPGIDSKLGFSGFIDQFLGIGQCSLRVFMVWNYPSWSFGVRHQRGLESLMHHHSNACIILFSETMELDFFKDFVKDGFRIAVAMPNLDELLKETADLIFASVWGEWRRTKHYPLHYSELVRLAALYKYGGVYLDSDLIVLKPLYSLKNSICIVDQRDGNSTFSGAVMAFEKHSPFLKECLTEFYSTYDDTLIMWNGADLISRVINRLQGTGDRSWEVLGITIIPPQSIFPINSMDITRYFAAASNDSDKAYQENLFGRILNESYTFHFWNNITFALVPEPGSLAEKLINQYCLHCLDVL</sequence>
<evidence type="ECO:0000313" key="5">
    <source>
        <dbReference type="Proteomes" id="UP001418222"/>
    </source>
</evidence>
<dbReference type="PANTHER" id="PTHR47213">
    <property type="entry name" value="OS07G0567300 PROTEIN"/>
    <property type="match status" value="1"/>
</dbReference>
<gene>
    <name evidence="4" type="ORF">KSP39_PZI002239</name>
</gene>
<keyword evidence="2" id="KW-1133">Transmembrane helix</keyword>
<dbReference type="InterPro" id="IPR029044">
    <property type="entry name" value="Nucleotide-diphossugar_trans"/>
</dbReference>
<feature type="compositionally biased region" description="Acidic residues" evidence="1">
    <location>
        <begin position="98"/>
        <end position="108"/>
    </location>
</feature>
<keyword evidence="2" id="KW-0812">Transmembrane</keyword>
<dbReference type="SUPFAM" id="SSF53448">
    <property type="entry name" value="Nucleotide-diphospho-sugar transferases"/>
    <property type="match status" value="1"/>
</dbReference>
<evidence type="ECO:0000256" key="1">
    <source>
        <dbReference type="SAM" id="MobiDB-lite"/>
    </source>
</evidence>
<proteinExistence type="predicted"/>
<comment type="caution">
    <text evidence="4">The sequence shown here is derived from an EMBL/GenBank/DDBJ whole genome shotgun (WGS) entry which is preliminary data.</text>
</comment>
<dbReference type="Pfam" id="PF04488">
    <property type="entry name" value="Gly_transf_sug"/>
    <property type="match status" value="1"/>
</dbReference>
<feature type="region of interest" description="Disordered" evidence="1">
    <location>
        <begin position="90"/>
        <end position="111"/>
    </location>
</feature>
<dbReference type="InterPro" id="IPR007577">
    <property type="entry name" value="GlycoTrfase_DXD_sugar-bd_CS"/>
</dbReference>
<accession>A0AAP0BXE4</accession>
<name>A0AAP0BXE4_9ASPA</name>
<reference evidence="4 5" key="1">
    <citation type="journal article" date="2022" name="Nat. Plants">
        <title>Genomes of leafy and leafless Platanthera orchids illuminate the evolution of mycoheterotrophy.</title>
        <authorList>
            <person name="Li M.H."/>
            <person name="Liu K.W."/>
            <person name="Li Z."/>
            <person name="Lu H.C."/>
            <person name="Ye Q.L."/>
            <person name="Zhang D."/>
            <person name="Wang J.Y."/>
            <person name="Li Y.F."/>
            <person name="Zhong Z.M."/>
            <person name="Liu X."/>
            <person name="Yu X."/>
            <person name="Liu D.K."/>
            <person name="Tu X.D."/>
            <person name="Liu B."/>
            <person name="Hao Y."/>
            <person name="Liao X.Y."/>
            <person name="Jiang Y.T."/>
            <person name="Sun W.H."/>
            <person name="Chen J."/>
            <person name="Chen Y.Q."/>
            <person name="Ai Y."/>
            <person name="Zhai J.W."/>
            <person name="Wu S.S."/>
            <person name="Zhou Z."/>
            <person name="Hsiao Y.Y."/>
            <person name="Wu W.L."/>
            <person name="Chen Y.Y."/>
            <person name="Lin Y.F."/>
            <person name="Hsu J.L."/>
            <person name="Li C.Y."/>
            <person name="Wang Z.W."/>
            <person name="Zhao X."/>
            <person name="Zhong W.Y."/>
            <person name="Ma X.K."/>
            <person name="Ma L."/>
            <person name="Huang J."/>
            <person name="Chen G.Z."/>
            <person name="Huang M.Z."/>
            <person name="Huang L."/>
            <person name="Peng D.H."/>
            <person name="Luo Y.B."/>
            <person name="Zou S.Q."/>
            <person name="Chen S.P."/>
            <person name="Lan S."/>
            <person name="Tsai W.C."/>
            <person name="Van de Peer Y."/>
            <person name="Liu Z.J."/>
        </authorList>
    </citation>
    <scope>NUCLEOTIDE SEQUENCE [LARGE SCALE GENOMIC DNA]</scope>
    <source>
        <strain evidence="4">Lor287</strain>
    </source>
</reference>
<keyword evidence="5" id="KW-1185">Reference proteome</keyword>
<feature type="domain" description="Alpha 1,4-glycosyltransferase" evidence="3">
    <location>
        <begin position="460"/>
        <end position="590"/>
    </location>
</feature>
<dbReference type="PANTHER" id="PTHR47213:SF1">
    <property type="entry name" value="OS07G0567300 PROTEIN"/>
    <property type="match status" value="1"/>
</dbReference>
<evidence type="ECO:0000313" key="4">
    <source>
        <dbReference type="EMBL" id="KAK8954059.1"/>
    </source>
</evidence>
<protein>
    <recommendedName>
        <fullName evidence="3">Alpha 1,4-glycosyltransferase domain-containing protein</fullName>
    </recommendedName>
</protein>
<organism evidence="4 5">
    <name type="scientific">Platanthera zijinensis</name>
    <dbReference type="NCBI Taxonomy" id="2320716"/>
    <lineage>
        <taxon>Eukaryota</taxon>
        <taxon>Viridiplantae</taxon>
        <taxon>Streptophyta</taxon>
        <taxon>Embryophyta</taxon>
        <taxon>Tracheophyta</taxon>
        <taxon>Spermatophyta</taxon>
        <taxon>Magnoliopsida</taxon>
        <taxon>Liliopsida</taxon>
        <taxon>Asparagales</taxon>
        <taxon>Orchidaceae</taxon>
        <taxon>Orchidoideae</taxon>
        <taxon>Orchideae</taxon>
        <taxon>Orchidinae</taxon>
        <taxon>Platanthera</taxon>
    </lineage>
</organism>
<dbReference type="InterPro" id="IPR007652">
    <property type="entry name" value="A1-4-GlycosylTfrase_dom"/>
</dbReference>
<dbReference type="EMBL" id="JBBWWQ010000002">
    <property type="protein sequence ID" value="KAK8954059.1"/>
    <property type="molecule type" value="Genomic_DNA"/>
</dbReference>
<dbReference type="Proteomes" id="UP001418222">
    <property type="component" value="Unassembled WGS sequence"/>
</dbReference>
<feature type="region of interest" description="Disordered" evidence="1">
    <location>
        <begin position="133"/>
        <end position="161"/>
    </location>
</feature>
<dbReference type="InterPro" id="IPR044789">
    <property type="entry name" value="Put_A1-4-GlycosylTfrase_plant"/>
</dbReference>
<feature type="transmembrane region" description="Helical" evidence="2">
    <location>
        <begin position="12"/>
        <end position="35"/>
    </location>
</feature>
<evidence type="ECO:0000256" key="2">
    <source>
        <dbReference type="SAM" id="Phobius"/>
    </source>
</evidence>
<dbReference type="Gene3D" id="3.90.550.20">
    <property type="match status" value="1"/>
</dbReference>
<evidence type="ECO:0000259" key="3">
    <source>
        <dbReference type="Pfam" id="PF04572"/>
    </source>
</evidence>
<dbReference type="Pfam" id="PF04572">
    <property type="entry name" value="Gb3_synth"/>
    <property type="match status" value="1"/>
</dbReference>